<sequence>MHGHFNKQHYAIFEQKYCGKLPAYKRENEFDFVEDNLNNYIEHARYVDLLSRPDATYPVANAGTYSLSEIEGIRNAANDILQTRLKETRNLYQQRAHSVAYALDEELKERKRRDEKFVIVTHSSAETALALQSIIDDHKIKIEGLPVPDKTELTHPAQRQKEQIVTENNINQIGSLCQYSEIRRNVKTSLIYDEDKEESIENSVEQTIKFILDILDTDVEPTDAYIFE</sequence>
<name>A0AC35GBN1_9BILA</name>
<proteinExistence type="predicted"/>
<evidence type="ECO:0000313" key="2">
    <source>
        <dbReference type="WBParaSite" id="PS1159_v2.g3268.t2"/>
    </source>
</evidence>
<organism evidence="1 2">
    <name type="scientific">Panagrolaimus sp. PS1159</name>
    <dbReference type="NCBI Taxonomy" id="55785"/>
    <lineage>
        <taxon>Eukaryota</taxon>
        <taxon>Metazoa</taxon>
        <taxon>Ecdysozoa</taxon>
        <taxon>Nematoda</taxon>
        <taxon>Chromadorea</taxon>
        <taxon>Rhabditida</taxon>
        <taxon>Tylenchina</taxon>
        <taxon>Panagrolaimomorpha</taxon>
        <taxon>Panagrolaimoidea</taxon>
        <taxon>Panagrolaimidae</taxon>
        <taxon>Panagrolaimus</taxon>
    </lineage>
</organism>
<accession>A0AC35GBN1</accession>
<dbReference type="WBParaSite" id="PS1159_v2.g3268.t2">
    <property type="protein sequence ID" value="PS1159_v2.g3268.t2"/>
    <property type="gene ID" value="PS1159_v2.g3268"/>
</dbReference>
<reference evidence="2" key="1">
    <citation type="submission" date="2022-11" db="UniProtKB">
        <authorList>
            <consortium name="WormBaseParasite"/>
        </authorList>
    </citation>
    <scope>IDENTIFICATION</scope>
</reference>
<dbReference type="Proteomes" id="UP000887580">
    <property type="component" value="Unplaced"/>
</dbReference>
<evidence type="ECO:0000313" key="1">
    <source>
        <dbReference type="Proteomes" id="UP000887580"/>
    </source>
</evidence>
<protein>
    <submittedName>
        <fullName evidence="2">Uncharacterized protein</fullName>
    </submittedName>
</protein>